<dbReference type="AlphaFoldDB" id="A0A9N9AUY0"/>
<evidence type="ECO:0000313" key="2">
    <source>
        <dbReference type="Proteomes" id="UP000789396"/>
    </source>
</evidence>
<dbReference type="EMBL" id="CAJVPZ010004200">
    <property type="protein sequence ID" value="CAG8542587.1"/>
    <property type="molecule type" value="Genomic_DNA"/>
</dbReference>
<gene>
    <name evidence="1" type="ORF">RFULGI_LOCUS4288</name>
</gene>
<accession>A0A9N9AUY0</accession>
<name>A0A9N9AUY0_9GLOM</name>
<comment type="caution">
    <text evidence="1">The sequence shown here is derived from an EMBL/GenBank/DDBJ whole genome shotgun (WGS) entry which is preliminary data.</text>
</comment>
<keyword evidence="2" id="KW-1185">Reference proteome</keyword>
<sequence>MAIVEGAYIGRVAKNRNIIQLRQKDLSPSQVICNRFSLKSSTIC</sequence>
<dbReference type="Proteomes" id="UP000789396">
    <property type="component" value="Unassembled WGS sequence"/>
</dbReference>
<evidence type="ECO:0000313" key="1">
    <source>
        <dbReference type="EMBL" id="CAG8542587.1"/>
    </source>
</evidence>
<organism evidence="1 2">
    <name type="scientific">Racocetra fulgida</name>
    <dbReference type="NCBI Taxonomy" id="60492"/>
    <lineage>
        <taxon>Eukaryota</taxon>
        <taxon>Fungi</taxon>
        <taxon>Fungi incertae sedis</taxon>
        <taxon>Mucoromycota</taxon>
        <taxon>Glomeromycotina</taxon>
        <taxon>Glomeromycetes</taxon>
        <taxon>Diversisporales</taxon>
        <taxon>Gigasporaceae</taxon>
        <taxon>Racocetra</taxon>
    </lineage>
</organism>
<reference evidence="1" key="1">
    <citation type="submission" date="2021-06" db="EMBL/GenBank/DDBJ databases">
        <authorList>
            <person name="Kallberg Y."/>
            <person name="Tangrot J."/>
            <person name="Rosling A."/>
        </authorList>
    </citation>
    <scope>NUCLEOTIDE SEQUENCE</scope>
    <source>
        <strain evidence="1">IN212</strain>
    </source>
</reference>
<protein>
    <submittedName>
        <fullName evidence="1">15111_t:CDS:1</fullName>
    </submittedName>
</protein>
<proteinExistence type="predicted"/>